<organism evidence="7 8">
    <name type="scientific">Cytobacillus praedii</name>
    <dbReference type="NCBI Taxonomy" id="1742358"/>
    <lineage>
        <taxon>Bacteria</taxon>
        <taxon>Bacillati</taxon>
        <taxon>Bacillota</taxon>
        <taxon>Bacilli</taxon>
        <taxon>Bacillales</taxon>
        <taxon>Bacillaceae</taxon>
        <taxon>Cytobacillus</taxon>
    </lineage>
</organism>
<feature type="domain" description="dUTPase-like" evidence="6">
    <location>
        <begin position="95"/>
        <end position="210"/>
    </location>
</feature>
<dbReference type="GO" id="GO:0006226">
    <property type="term" value="P:dUMP biosynthetic process"/>
    <property type="evidence" value="ECO:0007669"/>
    <property type="project" value="InterPro"/>
</dbReference>
<dbReference type="OrthoDB" id="9809956at2"/>
<dbReference type="EMBL" id="SJTH01000086">
    <property type="protein sequence ID" value="TCJ01062.1"/>
    <property type="molecule type" value="Genomic_DNA"/>
</dbReference>
<evidence type="ECO:0000256" key="5">
    <source>
        <dbReference type="ARBA" id="ARBA00047686"/>
    </source>
</evidence>
<dbReference type="GO" id="GO:0000287">
    <property type="term" value="F:magnesium ion binding"/>
    <property type="evidence" value="ECO:0007669"/>
    <property type="project" value="InterPro"/>
</dbReference>
<dbReference type="Gene3D" id="2.70.40.10">
    <property type="match status" value="1"/>
</dbReference>
<accession>A0A4R1AT38</accession>
<comment type="similarity">
    <text evidence="1">Belongs to the dUTPase family.</text>
</comment>
<evidence type="ECO:0000256" key="4">
    <source>
        <dbReference type="ARBA" id="ARBA00023080"/>
    </source>
</evidence>
<dbReference type="CDD" id="cd07557">
    <property type="entry name" value="trimeric_dUTPase"/>
    <property type="match status" value="1"/>
</dbReference>
<dbReference type="InterPro" id="IPR036157">
    <property type="entry name" value="dUTPase-like_sf"/>
</dbReference>
<evidence type="ECO:0000259" key="6">
    <source>
        <dbReference type="Pfam" id="PF00692"/>
    </source>
</evidence>
<keyword evidence="4" id="KW-0546">Nucleotide metabolism</keyword>
<dbReference type="Pfam" id="PF00692">
    <property type="entry name" value="dUTPase"/>
    <property type="match status" value="1"/>
</dbReference>
<dbReference type="Proteomes" id="UP000293846">
    <property type="component" value="Unassembled WGS sequence"/>
</dbReference>
<dbReference type="GO" id="GO:0046081">
    <property type="term" value="P:dUTP catabolic process"/>
    <property type="evidence" value="ECO:0007669"/>
    <property type="project" value="InterPro"/>
</dbReference>
<dbReference type="InterPro" id="IPR029054">
    <property type="entry name" value="dUTPase-like"/>
</dbReference>
<dbReference type="EC" id="3.6.1.23" evidence="2"/>
<keyword evidence="3" id="KW-0378">Hydrolase</keyword>
<reference evidence="7 8" key="1">
    <citation type="submission" date="2019-03" db="EMBL/GenBank/DDBJ databases">
        <authorList>
            <person name="Jensen L."/>
            <person name="Storgaard J."/>
            <person name="Sulaj E."/>
            <person name="Schramm A."/>
            <person name="Marshall I.P.G."/>
        </authorList>
    </citation>
    <scope>NUCLEOTIDE SEQUENCE [LARGE SCALE GENOMIC DNA]</scope>
    <source>
        <strain evidence="7 8">2017H2G3</strain>
    </source>
</reference>
<proteinExistence type="inferred from homology"/>
<evidence type="ECO:0000256" key="2">
    <source>
        <dbReference type="ARBA" id="ARBA00012379"/>
    </source>
</evidence>
<dbReference type="PANTHER" id="PTHR11241">
    <property type="entry name" value="DEOXYURIDINE 5'-TRIPHOSPHATE NUCLEOTIDOHYDROLASE"/>
    <property type="match status" value="1"/>
</dbReference>
<gene>
    <name evidence="7" type="ORF">E0Y62_25915</name>
</gene>
<evidence type="ECO:0000256" key="3">
    <source>
        <dbReference type="ARBA" id="ARBA00022801"/>
    </source>
</evidence>
<dbReference type="InterPro" id="IPR033704">
    <property type="entry name" value="dUTPase_trimeric"/>
</dbReference>
<evidence type="ECO:0000313" key="8">
    <source>
        <dbReference type="Proteomes" id="UP000293846"/>
    </source>
</evidence>
<protein>
    <recommendedName>
        <fullName evidence="2">dUTP diphosphatase</fullName>
        <ecNumber evidence="2">3.6.1.23</ecNumber>
    </recommendedName>
</protein>
<evidence type="ECO:0000313" key="7">
    <source>
        <dbReference type="EMBL" id="TCJ01062.1"/>
    </source>
</evidence>
<keyword evidence="8" id="KW-1185">Reference proteome</keyword>
<dbReference type="SUPFAM" id="SSF51283">
    <property type="entry name" value="dUTPase-like"/>
    <property type="match status" value="1"/>
</dbReference>
<sequence length="212" mass="24368">MVWIKSERKKGVVKGRTRSIPVKYLVEVIVNFNKDTQERTTRLLTLDSNDIDFYIEKNNKHQAKQRKPLELEIKIKYFDENYPPLEDIAVGDLIDLRSRERIEYKKGDSFIIPLGVAMHIPNGWRADVSPRSSTFKKWGIIQTNSTGKIDNSFSGDEDEWGLPVYALNDGVIEKFDRVCQFEVIKKQPKIKFNTVKSLNNPSRGGFGSTGTK</sequence>
<comment type="catalytic activity">
    <reaction evidence="5">
        <text>dUTP + H2O = dUMP + diphosphate + H(+)</text>
        <dbReference type="Rhea" id="RHEA:10248"/>
        <dbReference type="ChEBI" id="CHEBI:15377"/>
        <dbReference type="ChEBI" id="CHEBI:15378"/>
        <dbReference type="ChEBI" id="CHEBI:33019"/>
        <dbReference type="ChEBI" id="CHEBI:61555"/>
        <dbReference type="ChEBI" id="CHEBI:246422"/>
        <dbReference type="EC" id="3.6.1.23"/>
    </reaction>
</comment>
<dbReference type="AlphaFoldDB" id="A0A4R1AT38"/>
<name>A0A4R1AT38_9BACI</name>
<evidence type="ECO:0000256" key="1">
    <source>
        <dbReference type="ARBA" id="ARBA00006581"/>
    </source>
</evidence>
<dbReference type="GO" id="GO:0004170">
    <property type="term" value="F:dUTP diphosphatase activity"/>
    <property type="evidence" value="ECO:0007669"/>
    <property type="project" value="UniProtKB-EC"/>
</dbReference>
<dbReference type="InterPro" id="IPR008181">
    <property type="entry name" value="dUTPase"/>
</dbReference>
<comment type="caution">
    <text evidence="7">The sequence shown here is derived from an EMBL/GenBank/DDBJ whole genome shotgun (WGS) entry which is preliminary data.</text>
</comment>
<dbReference type="PANTHER" id="PTHR11241:SF0">
    <property type="entry name" value="DEOXYURIDINE 5'-TRIPHOSPHATE NUCLEOTIDOHYDROLASE"/>
    <property type="match status" value="1"/>
</dbReference>